<gene>
    <name evidence="1" type="ORF">FDK13_20325</name>
</gene>
<proteinExistence type="predicted"/>
<dbReference type="InterPro" id="IPR018673">
    <property type="entry name" value="DUF2141"/>
</dbReference>
<protein>
    <submittedName>
        <fullName evidence="1">DUF2141 domain-containing protein</fullName>
    </submittedName>
</protein>
<comment type="caution">
    <text evidence="1">The sequence shown here is derived from an EMBL/GenBank/DDBJ whole genome shotgun (WGS) entry which is preliminary data.</text>
</comment>
<keyword evidence="2" id="KW-1185">Reference proteome</keyword>
<dbReference type="Proteomes" id="UP000304900">
    <property type="component" value="Unassembled WGS sequence"/>
</dbReference>
<dbReference type="EMBL" id="SZVO01000009">
    <property type="protein sequence ID" value="TKT90667.1"/>
    <property type="molecule type" value="Genomic_DNA"/>
</dbReference>
<dbReference type="OrthoDB" id="9788332at2"/>
<accession>A0A4U6D3A4</accession>
<dbReference type="AlphaFoldDB" id="A0A4U6D3A4"/>
<dbReference type="Pfam" id="PF09912">
    <property type="entry name" value="DUF2141"/>
    <property type="match status" value="1"/>
</dbReference>
<name>A0A4U6D3A4_9BACT</name>
<reference evidence="1 2" key="1">
    <citation type="submission" date="2019-05" db="EMBL/GenBank/DDBJ databases">
        <title>Dyadobacter AR-3-8 sp. nov., isolated from arctic soil.</title>
        <authorList>
            <person name="Chaudhary D.K."/>
        </authorList>
    </citation>
    <scope>NUCLEOTIDE SEQUENCE [LARGE SCALE GENOMIC DNA]</scope>
    <source>
        <strain evidence="1 2">AR-3-8</strain>
    </source>
</reference>
<organism evidence="1 2">
    <name type="scientific">Dyadobacter frigoris</name>
    <dbReference type="NCBI Taxonomy" id="2576211"/>
    <lineage>
        <taxon>Bacteria</taxon>
        <taxon>Pseudomonadati</taxon>
        <taxon>Bacteroidota</taxon>
        <taxon>Cytophagia</taxon>
        <taxon>Cytophagales</taxon>
        <taxon>Spirosomataceae</taxon>
        <taxon>Dyadobacter</taxon>
    </lineage>
</organism>
<evidence type="ECO:0000313" key="2">
    <source>
        <dbReference type="Proteomes" id="UP000304900"/>
    </source>
</evidence>
<sequence length="170" mass="19788">MQTHEPIPSFRKIFNRHPKLYRMKKRTVFFINLFLGLCYVLLSADVQAQNTQVNVSGIRSEKGQIVLNVFKDEQSYQKEQPCKQIKFEKKGLEKGILELKCTLDPGTYGITLLDDENGNGTLDKNIVRMPREGFGFSNFFMEKLKRPAFDDFKLNIKKQDNQLGIKVKYM</sequence>
<evidence type="ECO:0000313" key="1">
    <source>
        <dbReference type="EMBL" id="TKT90667.1"/>
    </source>
</evidence>